<dbReference type="InterPro" id="IPR036388">
    <property type="entry name" value="WH-like_DNA-bd_sf"/>
</dbReference>
<dbReference type="PROSITE" id="PS50931">
    <property type="entry name" value="HTH_LYSR"/>
    <property type="match status" value="1"/>
</dbReference>
<gene>
    <name evidence="7" type="ORF">D3791_08350</name>
</gene>
<protein>
    <submittedName>
        <fullName evidence="7">ArgP/LysG family DNA-binding transcriptional regulator</fullName>
    </submittedName>
</protein>
<keyword evidence="5" id="KW-0804">Transcription</keyword>
<dbReference type="EMBL" id="CP032549">
    <property type="protein sequence ID" value="QIV87138.1"/>
    <property type="molecule type" value="Genomic_DNA"/>
</dbReference>
<dbReference type="Pfam" id="PF03466">
    <property type="entry name" value="LysR_substrate"/>
    <property type="match status" value="1"/>
</dbReference>
<dbReference type="SUPFAM" id="SSF53850">
    <property type="entry name" value="Periplasmic binding protein-like II"/>
    <property type="match status" value="1"/>
</dbReference>
<dbReference type="NCBIfam" id="NF002964">
    <property type="entry name" value="PRK03635.1"/>
    <property type="match status" value="1"/>
</dbReference>
<evidence type="ECO:0000313" key="7">
    <source>
        <dbReference type="EMBL" id="QIV87138.1"/>
    </source>
</evidence>
<dbReference type="Gene3D" id="3.40.190.290">
    <property type="match status" value="1"/>
</dbReference>
<dbReference type="SUPFAM" id="SSF46785">
    <property type="entry name" value="Winged helix' DNA-binding domain"/>
    <property type="match status" value="1"/>
</dbReference>
<evidence type="ECO:0000259" key="6">
    <source>
        <dbReference type="PROSITE" id="PS50931"/>
    </source>
</evidence>
<evidence type="ECO:0000256" key="4">
    <source>
        <dbReference type="ARBA" id="ARBA00023159"/>
    </source>
</evidence>
<dbReference type="Proteomes" id="UP000502331">
    <property type="component" value="Chromosome"/>
</dbReference>
<keyword evidence="3 7" id="KW-0238">DNA-binding</keyword>
<reference evidence="7 8" key="1">
    <citation type="submission" date="2018-09" db="EMBL/GenBank/DDBJ databases">
        <title>Glutamicibacter mishrai S5-52T (LMG 29155T = KCTC 39846T).</title>
        <authorList>
            <person name="Das S.K."/>
        </authorList>
    </citation>
    <scope>NUCLEOTIDE SEQUENCE [LARGE SCALE GENOMIC DNA]</scope>
    <source>
        <strain evidence="7 8">S5-52</strain>
    </source>
</reference>
<dbReference type="GO" id="GO:0003677">
    <property type="term" value="F:DNA binding"/>
    <property type="evidence" value="ECO:0007669"/>
    <property type="project" value="UniProtKB-KW"/>
</dbReference>
<feature type="domain" description="HTH lysR-type" evidence="6">
    <location>
        <begin position="8"/>
        <end position="64"/>
    </location>
</feature>
<organism evidence="7 8">
    <name type="scientific">Glutamicibacter mishrai</name>
    <dbReference type="NCBI Taxonomy" id="1775880"/>
    <lineage>
        <taxon>Bacteria</taxon>
        <taxon>Bacillati</taxon>
        <taxon>Actinomycetota</taxon>
        <taxon>Actinomycetes</taxon>
        <taxon>Micrococcales</taxon>
        <taxon>Micrococcaceae</taxon>
        <taxon>Glutamicibacter</taxon>
    </lineage>
</organism>
<dbReference type="InterPro" id="IPR017685">
    <property type="entry name" value="ArgP"/>
</dbReference>
<dbReference type="Gene3D" id="1.10.10.10">
    <property type="entry name" value="Winged helix-like DNA-binding domain superfamily/Winged helix DNA-binding domain"/>
    <property type="match status" value="1"/>
</dbReference>
<evidence type="ECO:0000256" key="1">
    <source>
        <dbReference type="ARBA" id="ARBA00009437"/>
    </source>
</evidence>
<name>A0A6H0SIB9_9MICC</name>
<proteinExistence type="inferred from homology"/>
<accession>A0A6H0SIB9</accession>
<sequence length="299" mass="32896">MRVPNVNIDVEHLETLLAIVDAGSFDDASIDLGITPSAVSQRIKALENRMGAILVVRSRPVVPTEQGYKVLRYARQMSLLSAEFARELAADKPLSIALGVNSDSLSTWFSPVFEQLAEIDDLSVEILRTDENRGLELLRTGRVSAVVTATPEPLQGCISKKLGAMRYRAAASPRIIKRYLHHKTPEELAKTPMVVFDREDPLQYDMLERVAGAGSRPSGAVHHIPDSLKYVSAVEAGMGWGMIPELQLPQATGIQTIHDQWFADVPLYLQRWAVDSSLLNKIDGILVTAARRSGLHLIA</sequence>
<dbReference type="GO" id="GO:0003700">
    <property type="term" value="F:DNA-binding transcription factor activity"/>
    <property type="evidence" value="ECO:0007669"/>
    <property type="project" value="InterPro"/>
</dbReference>
<evidence type="ECO:0000256" key="2">
    <source>
        <dbReference type="ARBA" id="ARBA00023015"/>
    </source>
</evidence>
<dbReference type="NCBIfam" id="TIGR03298">
    <property type="entry name" value="argP"/>
    <property type="match status" value="1"/>
</dbReference>
<keyword evidence="8" id="KW-1185">Reference proteome</keyword>
<dbReference type="InterPro" id="IPR005119">
    <property type="entry name" value="LysR_subst-bd"/>
</dbReference>
<keyword evidence="2" id="KW-0805">Transcription regulation</keyword>
<evidence type="ECO:0000313" key="8">
    <source>
        <dbReference type="Proteomes" id="UP000502331"/>
    </source>
</evidence>
<dbReference type="PANTHER" id="PTHR30579">
    <property type="entry name" value="TRANSCRIPTIONAL REGULATOR"/>
    <property type="match status" value="1"/>
</dbReference>
<dbReference type="InterPro" id="IPR050176">
    <property type="entry name" value="LTTR"/>
</dbReference>
<dbReference type="InterPro" id="IPR000847">
    <property type="entry name" value="LysR_HTH_N"/>
</dbReference>
<keyword evidence="4" id="KW-0010">Activator</keyword>
<dbReference type="AlphaFoldDB" id="A0A6H0SIB9"/>
<evidence type="ECO:0000256" key="5">
    <source>
        <dbReference type="ARBA" id="ARBA00023163"/>
    </source>
</evidence>
<dbReference type="InterPro" id="IPR036390">
    <property type="entry name" value="WH_DNA-bd_sf"/>
</dbReference>
<evidence type="ECO:0000256" key="3">
    <source>
        <dbReference type="ARBA" id="ARBA00023125"/>
    </source>
</evidence>
<comment type="similarity">
    <text evidence="1">Belongs to the LysR transcriptional regulatory family.</text>
</comment>
<dbReference type="Pfam" id="PF00126">
    <property type="entry name" value="HTH_1"/>
    <property type="match status" value="1"/>
</dbReference>
<dbReference type="PANTHER" id="PTHR30579:SF2">
    <property type="entry name" value="HTH-TYPE TRANSCRIPTIONAL REGULATOR ARGP"/>
    <property type="match status" value="1"/>
</dbReference>